<feature type="domain" description="Cytochrome c" evidence="4">
    <location>
        <begin position="16"/>
        <end position="119"/>
    </location>
</feature>
<feature type="domain" description="Cytochrome c" evidence="4">
    <location>
        <begin position="545"/>
        <end position="638"/>
    </location>
</feature>
<feature type="domain" description="Cytochrome c" evidence="4">
    <location>
        <begin position="162"/>
        <end position="271"/>
    </location>
</feature>
<sequence length="660" mass="71194">MISSGLAAAATPPDADQIRRGAYIATLGDCVACHTAKGGKPMAGGLALTTPFGVVHSTNITPDVNTGIGTYTFEQFDRAMRKGVADDGHNLYPAMPYPSFVKIAPNDMHDLYAYIMHGVAPVNQPNLANTMQWPFSMRIGLAFWDIPFLSTTPFRYNHAQSPQWNRGAYIVEGLGHCGACHTPRGIALEEKALTDSGDDGKYFLRGSTMEAWRAVNLRHLWTGPEVAKFLQSGQNGHGTAYGSMSEVVHFSSQHFSPGDAAAVGEYLNALSPNPDEQPHQAAISAQASADDLYRTRGGLGYTQFCSTCHQLDGKGATRFFPPLASNTSVTGSNPTSAIHVVLSGWKSPVTQAAPRAFAMPSYARLSDQELAEIVTFVRTRWGNQGEPVTAEQVHKVREKIALKAAEPSRFVVPRYAAMLNSPNAAQLIYGMRLMQDTKQMLPNNVGNGLSCNSCHINGGTVAKASPYVGVAAMFPSYAPRAGKVIDFKDRVNGCFTRSMAGTALDKNSKEMNAMIAYMDWMRGDAKMGQKIPGRGVGKIAKTILPNVTHGKQVYDNQCAVCHGAHGEGIKRADGSYLFPALWGDESFNIGAGIAKTYTAAAFVKNNMPIANTTHYVQGAGGLTDQDAVDVAEYFTHMPRPDFPNKVHDWPNGGKPSDSRY</sequence>
<evidence type="ECO:0000256" key="1">
    <source>
        <dbReference type="ARBA" id="ARBA00022617"/>
    </source>
</evidence>
<protein>
    <submittedName>
        <fullName evidence="5">Cytochrome c, class I</fullName>
    </submittedName>
</protein>
<dbReference type="AlphaFoldDB" id="E6QTC8"/>
<reference evidence="5" key="1">
    <citation type="submission" date="2009-10" db="EMBL/GenBank/DDBJ databases">
        <title>Diversity of trophic interactions inside an arsenic-rich microbial ecosystem.</title>
        <authorList>
            <person name="Bertin P.N."/>
            <person name="Heinrich-Salmeron A."/>
            <person name="Pelletier E."/>
            <person name="Goulhen-Chollet F."/>
            <person name="Arsene-Ploetze F."/>
            <person name="Gallien S."/>
            <person name="Calteau A."/>
            <person name="Vallenet D."/>
            <person name="Casiot C."/>
            <person name="Chane-Woon-Ming B."/>
            <person name="Giloteaux L."/>
            <person name="Barakat M."/>
            <person name="Bonnefoy V."/>
            <person name="Bruneel O."/>
            <person name="Chandler M."/>
            <person name="Cleiss J."/>
            <person name="Duran R."/>
            <person name="Elbaz-Poulichet F."/>
            <person name="Fonknechten N."/>
            <person name="Lauga B."/>
            <person name="Mornico D."/>
            <person name="Ortet P."/>
            <person name="Schaeffer C."/>
            <person name="Siguier P."/>
            <person name="Alexander Thil Smith A."/>
            <person name="Van Dorsselaer A."/>
            <person name="Weissenbach J."/>
            <person name="Medigue C."/>
            <person name="Le Paslier D."/>
        </authorList>
    </citation>
    <scope>NUCLEOTIDE SEQUENCE</scope>
</reference>
<dbReference type="Pfam" id="PF21342">
    <property type="entry name" value="SoxA-TsdA_cyt-c"/>
    <property type="match status" value="1"/>
</dbReference>
<accession>E6QTC8</accession>
<dbReference type="GO" id="GO:0020037">
    <property type="term" value="F:heme binding"/>
    <property type="evidence" value="ECO:0007669"/>
    <property type="project" value="InterPro"/>
</dbReference>
<dbReference type="InterPro" id="IPR051459">
    <property type="entry name" value="Cytochrome_c-type_DH"/>
</dbReference>
<dbReference type="PANTHER" id="PTHR35008">
    <property type="entry name" value="BLL4482 PROTEIN-RELATED"/>
    <property type="match status" value="1"/>
</dbReference>
<evidence type="ECO:0000256" key="3">
    <source>
        <dbReference type="ARBA" id="ARBA00023004"/>
    </source>
</evidence>
<dbReference type="InterPro" id="IPR009056">
    <property type="entry name" value="Cyt_c-like_dom"/>
</dbReference>
<feature type="domain" description="Cytochrome c" evidence="4">
    <location>
        <begin position="292"/>
        <end position="381"/>
    </location>
</feature>
<dbReference type="InterPro" id="IPR036909">
    <property type="entry name" value="Cyt_c-like_dom_sf"/>
</dbReference>
<dbReference type="PANTHER" id="PTHR35008:SF8">
    <property type="entry name" value="ALCOHOL DEHYDROGENASE CYTOCHROME C SUBUNIT"/>
    <property type="match status" value="1"/>
</dbReference>
<dbReference type="GO" id="GO:0046872">
    <property type="term" value="F:metal ion binding"/>
    <property type="evidence" value="ECO:0007669"/>
    <property type="project" value="UniProtKB-KW"/>
</dbReference>
<organism evidence="5">
    <name type="scientific">mine drainage metagenome</name>
    <dbReference type="NCBI Taxonomy" id="410659"/>
    <lineage>
        <taxon>unclassified sequences</taxon>
        <taxon>metagenomes</taxon>
        <taxon>ecological metagenomes</taxon>
    </lineage>
</organism>
<dbReference type="Pfam" id="PF00034">
    <property type="entry name" value="Cytochrom_C"/>
    <property type="match status" value="3"/>
</dbReference>
<keyword evidence="3" id="KW-0408">Iron</keyword>
<name>E6QTC8_9ZZZZ</name>
<gene>
    <name evidence="5" type="ORF">CARN7_1281</name>
</gene>
<dbReference type="Gene3D" id="1.10.760.10">
    <property type="entry name" value="Cytochrome c-like domain"/>
    <property type="match status" value="4"/>
</dbReference>
<keyword evidence="2" id="KW-0479">Metal-binding</keyword>
<evidence type="ECO:0000256" key="2">
    <source>
        <dbReference type="ARBA" id="ARBA00022723"/>
    </source>
</evidence>
<dbReference type="PROSITE" id="PS51007">
    <property type="entry name" value="CYTC"/>
    <property type="match status" value="4"/>
</dbReference>
<dbReference type="SUPFAM" id="SSF46626">
    <property type="entry name" value="Cytochrome c"/>
    <property type="match status" value="5"/>
</dbReference>
<proteinExistence type="predicted"/>
<keyword evidence="1" id="KW-0349">Heme</keyword>
<comment type="caution">
    <text evidence="5">The sequence shown here is derived from an EMBL/GenBank/DDBJ whole genome shotgun (WGS) entry which is preliminary data.</text>
</comment>
<dbReference type="EMBL" id="CABR01000086">
    <property type="protein sequence ID" value="CBI10500.1"/>
    <property type="molecule type" value="Genomic_DNA"/>
</dbReference>
<evidence type="ECO:0000259" key="4">
    <source>
        <dbReference type="PROSITE" id="PS51007"/>
    </source>
</evidence>
<evidence type="ECO:0000313" key="5">
    <source>
        <dbReference type="EMBL" id="CBI10500.1"/>
    </source>
</evidence>
<dbReference type="GO" id="GO:0009055">
    <property type="term" value="F:electron transfer activity"/>
    <property type="evidence" value="ECO:0007669"/>
    <property type="project" value="InterPro"/>
</dbReference>